<evidence type="ECO:0000313" key="3">
    <source>
        <dbReference type="Proteomes" id="UP000292702"/>
    </source>
</evidence>
<dbReference type="InterPro" id="IPR029058">
    <property type="entry name" value="AB_hydrolase_fold"/>
</dbReference>
<keyword evidence="1" id="KW-0472">Membrane</keyword>
<dbReference type="STRING" id="92696.A0A4R0RA46"/>
<keyword evidence="3" id="KW-1185">Reference proteome</keyword>
<protein>
    <recommendedName>
        <fullName evidence="4">AB hydrolase-1 domain-containing protein</fullName>
    </recommendedName>
</protein>
<dbReference type="SUPFAM" id="SSF53474">
    <property type="entry name" value="alpha/beta-Hydrolases"/>
    <property type="match status" value="1"/>
</dbReference>
<feature type="transmembrane region" description="Helical" evidence="1">
    <location>
        <begin position="79"/>
        <end position="97"/>
    </location>
</feature>
<evidence type="ECO:0000256" key="1">
    <source>
        <dbReference type="SAM" id="Phobius"/>
    </source>
</evidence>
<dbReference type="OrthoDB" id="6431331at2759"/>
<comment type="caution">
    <text evidence="2">The sequence shown here is derived from an EMBL/GenBank/DDBJ whole genome shotgun (WGS) entry which is preliminary data.</text>
</comment>
<reference evidence="2 3" key="1">
    <citation type="submission" date="2018-11" db="EMBL/GenBank/DDBJ databases">
        <title>Genome assembly of Steccherinum ochraceum LE-BIN_3174, the white-rot fungus of the Steccherinaceae family (The Residual Polyporoid clade, Polyporales, Basidiomycota).</title>
        <authorList>
            <person name="Fedorova T.V."/>
            <person name="Glazunova O.A."/>
            <person name="Landesman E.O."/>
            <person name="Moiseenko K.V."/>
            <person name="Psurtseva N.V."/>
            <person name="Savinova O.S."/>
            <person name="Shakhova N.V."/>
            <person name="Tyazhelova T.V."/>
            <person name="Vasina D.V."/>
        </authorList>
    </citation>
    <scope>NUCLEOTIDE SEQUENCE [LARGE SCALE GENOMIC DNA]</scope>
    <source>
        <strain evidence="2 3">LE-BIN_3174</strain>
    </source>
</reference>
<gene>
    <name evidence="2" type="ORF">EIP91_010080</name>
</gene>
<evidence type="ECO:0008006" key="4">
    <source>
        <dbReference type="Google" id="ProtNLM"/>
    </source>
</evidence>
<name>A0A4R0RA46_9APHY</name>
<keyword evidence="1" id="KW-1133">Transmembrane helix</keyword>
<accession>A0A4R0RA46</accession>
<organism evidence="2 3">
    <name type="scientific">Steccherinum ochraceum</name>
    <dbReference type="NCBI Taxonomy" id="92696"/>
    <lineage>
        <taxon>Eukaryota</taxon>
        <taxon>Fungi</taxon>
        <taxon>Dikarya</taxon>
        <taxon>Basidiomycota</taxon>
        <taxon>Agaricomycotina</taxon>
        <taxon>Agaricomycetes</taxon>
        <taxon>Polyporales</taxon>
        <taxon>Steccherinaceae</taxon>
        <taxon>Steccherinum</taxon>
    </lineage>
</organism>
<sequence>MPMDEHLPATTQEKLIFMKNSRANDISEKAQESRKRTKSFYLVLFFTVIPVWSAVPLSWAYVLYAFYSGSASRRDWRSTSLFAIAASEVIFSMYYFCMSRYIAGPTPMATNSVTELQAAYARVLRVGMGIDSDSEPFGEDNTTLDPMDPRAQDFRNCLRTWFDRAPWSSIRKENVYAWLYWSFFNDKSTTMEEIPKDRRILLDEIVDLLERRAGMQLPEGFNPEVRTLRLTVDPVTVAPRPFVWYIILSTINWILRWRLESKWHAHLGTFEGLDYILRVPQDWSPSTGPRPVVFLHGLGLGLLQYGHFVEAMLKAEPDRPFLVPLFPHTSQEIFHPRYLRPIGRHESAQVIGGLLKELGWIDGDEGEQEIKSGEERSDKPKSRTGVAMLSHSNGTFIHGWLLKAHPGMIARSCFVDPVVFCQWEGDLCYNFCYRKCTTGMELLIKYFVGMELGVAYYIQRHFCWSSNTLWYDEIPNAHDPDKATFIVGGKDDLVNGPRVRRYLQSHGIDRGLYYDPLGRHGQALLIDDPAFLEVLKWLHGPTTL</sequence>
<proteinExistence type="predicted"/>
<dbReference type="EMBL" id="RWJN01000599">
    <property type="protein sequence ID" value="TCD60428.1"/>
    <property type="molecule type" value="Genomic_DNA"/>
</dbReference>
<dbReference type="Proteomes" id="UP000292702">
    <property type="component" value="Unassembled WGS sequence"/>
</dbReference>
<keyword evidence="1" id="KW-0812">Transmembrane</keyword>
<evidence type="ECO:0000313" key="2">
    <source>
        <dbReference type="EMBL" id="TCD60428.1"/>
    </source>
</evidence>
<feature type="transmembrane region" description="Helical" evidence="1">
    <location>
        <begin position="40"/>
        <end position="67"/>
    </location>
</feature>
<dbReference type="AlphaFoldDB" id="A0A4R0RA46"/>
<dbReference type="PANTHER" id="PTHR37471">
    <property type="entry name" value="UNNAMED PRODUCT"/>
    <property type="match status" value="1"/>
</dbReference>
<dbReference type="PANTHER" id="PTHR37471:SF1">
    <property type="entry name" value="AB HYDROLASE-1 DOMAIN-CONTAINING PROTEIN"/>
    <property type="match status" value="1"/>
</dbReference>